<sequence>MTETTTCEVAVAAQAVLGAAPTWDASADSLLWVDSFSQEVHRYQPARDQDDVLSVPQIVSAARPRSRGGIVTNLRDGVALIDTDNTRTWLVYWARDGVRGGEAAVDPSGRLWATTTRADGGGTDGWLVSVEPDGAARVALHGVGLGAGLGWSPDWRLMYFVDATSRRIDVFDFDASTGALGNRREFRAFDRSEGLPGGIAVDAEGCVWVTMYGAGSVRRHTPDGAFDREFRLPVSRPTACAFGGIGFTDLYVTSARHGMGDQQLADEPEAGSLLVLPDVGAGQPSTVFPG</sequence>
<protein>
    <submittedName>
        <fullName evidence="3">Gluconolactonase</fullName>
    </submittedName>
</protein>
<dbReference type="InterPro" id="IPR005511">
    <property type="entry name" value="SMP-30"/>
</dbReference>
<proteinExistence type="inferred from homology"/>
<dbReference type="InterPro" id="IPR013658">
    <property type="entry name" value="SGL"/>
</dbReference>
<dbReference type="InterPro" id="IPR011042">
    <property type="entry name" value="6-blade_b-propeller_TolB-like"/>
</dbReference>
<dbReference type="Gene3D" id="2.120.10.30">
    <property type="entry name" value="TolB, C-terminal domain"/>
    <property type="match status" value="1"/>
</dbReference>
<dbReference type="Proteomes" id="UP000791080">
    <property type="component" value="Unassembled WGS sequence"/>
</dbReference>
<organism evidence="3 4">
    <name type="scientific">Actinoalloteichus caeruleus DSM 43889</name>
    <dbReference type="NCBI Taxonomy" id="1120930"/>
    <lineage>
        <taxon>Bacteria</taxon>
        <taxon>Bacillati</taxon>
        <taxon>Actinomycetota</taxon>
        <taxon>Actinomycetes</taxon>
        <taxon>Pseudonocardiales</taxon>
        <taxon>Pseudonocardiaceae</taxon>
        <taxon>Actinoalloteichus</taxon>
        <taxon>Actinoalloteichus cyanogriseus</taxon>
    </lineage>
</organism>
<keyword evidence="4" id="KW-1185">Reference proteome</keyword>
<evidence type="ECO:0000259" key="2">
    <source>
        <dbReference type="Pfam" id="PF08450"/>
    </source>
</evidence>
<dbReference type="SUPFAM" id="SSF63829">
    <property type="entry name" value="Calcium-dependent phosphotriesterase"/>
    <property type="match status" value="1"/>
</dbReference>
<dbReference type="PRINTS" id="PR01790">
    <property type="entry name" value="SMP30FAMILY"/>
</dbReference>
<evidence type="ECO:0000313" key="4">
    <source>
        <dbReference type="Proteomes" id="UP000791080"/>
    </source>
</evidence>
<name>A0ABT1JIM2_ACTCY</name>
<evidence type="ECO:0000313" key="3">
    <source>
        <dbReference type="EMBL" id="MCP2332132.1"/>
    </source>
</evidence>
<comment type="caution">
    <text evidence="3">The sequence shown here is derived from an EMBL/GenBank/DDBJ whole genome shotgun (WGS) entry which is preliminary data.</text>
</comment>
<dbReference type="Pfam" id="PF08450">
    <property type="entry name" value="SGL"/>
    <property type="match status" value="1"/>
</dbReference>
<feature type="domain" description="SMP-30/Gluconolactonase/LRE-like region" evidence="2">
    <location>
        <begin position="17"/>
        <end position="256"/>
    </location>
</feature>
<evidence type="ECO:0000256" key="1">
    <source>
        <dbReference type="ARBA" id="ARBA00008853"/>
    </source>
</evidence>
<dbReference type="EMBL" id="AUBJ02000001">
    <property type="protein sequence ID" value="MCP2332132.1"/>
    <property type="molecule type" value="Genomic_DNA"/>
</dbReference>
<gene>
    <name evidence="3" type="ORF">G443_002402</name>
</gene>
<comment type="similarity">
    <text evidence="1">Belongs to the SMP-30/CGR1 family.</text>
</comment>
<reference evidence="3 4" key="1">
    <citation type="submission" date="2022-06" db="EMBL/GenBank/DDBJ databases">
        <title>Genomic Encyclopedia of Type Strains, Phase I: the one thousand microbial genomes (KMG-I) project.</title>
        <authorList>
            <person name="Kyrpides N."/>
        </authorList>
    </citation>
    <scope>NUCLEOTIDE SEQUENCE [LARGE SCALE GENOMIC DNA]</scope>
    <source>
        <strain evidence="3 4">DSM 43889</strain>
    </source>
</reference>
<accession>A0ABT1JIM2</accession>
<dbReference type="PANTHER" id="PTHR10907">
    <property type="entry name" value="REGUCALCIN"/>
    <property type="match status" value="1"/>
</dbReference>
<dbReference type="PANTHER" id="PTHR10907:SF47">
    <property type="entry name" value="REGUCALCIN"/>
    <property type="match status" value="1"/>
</dbReference>